<sequence length="156" mass="17769">MSVNSSGILFIPEIQPSAFQTEIVHLSTVVFFSSEQFYLHKKFVSDGDFVLQYHLDGVLLHVVAWLTIGYFFVLLFLRPFSPGHVVPCLTIGYFFVFLFLRLISPGYVVPLLPIGYLFVRLFLRLFSAGYVVPLLPIGYFFVLLFLPLFCPGHVVP</sequence>
<protein>
    <submittedName>
        <fullName evidence="2">Uncharacterized protein</fullName>
    </submittedName>
</protein>
<keyword evidence="1" id="KW-1133">Transmembrane helix</keyword>
<evidence type="ECO:0000313" key="2">
    <source>
        <dbReference type="EMBL" id="GBN39451.1"/>
    </source>
</evidence>
<proteinExistence type="predicted"/>
<dbReference type="Proteomes" id="UP000499080">
    <property type="component" value="Unassembled WGS sequence"/>
</dbReference>
<reference evidence="2 3" key="1">
    <citation type="journal article" date="2019" name="Sci. Rep.">
        <title>Orb-weaving spider Araneus ventricosus genome elucidates the spidroin gene catalogue.</title>
        <authorList>
            <person name="Kono N."/>
            <person name="Nakamura H."/>
            <person name="Ohtoshi R."/>
            <person name="Moran D.A.P."/>
            <person name="Shinohara A."/>
            <person name="Yoshida Y."/>
            <person name="Fujiwara M."/>
            <person name="Mori M."/>
            <person name="Tomita M."/>
            <person name="Arakawa K."/>
        </authorList>
    </citation>
    <scope>NUCLEOTIDE SEQUENCE [LARGE SCALE GENOMIC DNA]</scope>
</reference>
<keyword evidence="1" id="KW-0472">Membrane</keyword>
<keyword evidence="1" id="KW-0812">Transmembrane</keyword>
<dbReference type="EMBL" id="BGPR01009349">
    <property type="protein sequence ID" value="GBN39451.1"/>
    <property type="molecule type" value="Genomic_DNA"/>
</dbReference>
<name>A0A4Y2NJG6_ARAVE</name>
<dbReference type="AlphaFoldDB" id="A0A4Y2NJG6"/>
<keyword evidence="3" id="KW-1185">Reference proteome</keyword>
<organism evidence="2 3">
    <name type="scientific">Araneus ventricosus</name>
    <name type="common">Orbweaver spider</name>
    <name type="synonym">Epeira ventricosa</name>
    <dbReference type="NCBI Taxonomy" id="182803"/>
    <lineage>
        <taxon>Eukaryota</taxon>
        <taxon>Metazoa</taxon>
        <taxon>Ecdysozoa</taxon>
        <taxon>Arthropoda</taxon>
        <taxon>Chelicerata</taxon>
        <taxon>Arachnida</taxon>
        <taxon>Araneae</taxon>
        <taxon>Araneomorphae</taxon>
        <taxon>Entelegynae</taxon>
        <taxon>Araneoidea</taxon>
        <taxon>Araneidae</taxon>
        <taxon>Araneus</taxon>
    </lineage>
</organism>
<gene>
    <name evidence="2" type="ORF">AVEN_227955_1</name>
</gene>
<evidence type="ECO:0000313" key="3">
    <source>
        <dbReference type="Proteomes" id="UP000499080"/>
    </source>
</evidence>
<feature type="transmembrane region" description="Helical" evidence="1">
    <location>
        <begin position="106"/>
        <end position="123"/>
    </location>
</feature>
<accession>A0A4Y2NJG6</accession>
<comment type="caution">
    <text evidence="2">The sequence shown here is derived from an EMBL/GenBank/DDBJ whole genome shotgun (WGS) entry which is preliminary data.</text>
</comment>
<feature type="transmembrane region" description="Helical" evidence="1">
    <location>
        <begin position="58"/>
        <end position="77"/>
    </location>
</feature>
<evidence type="ECO:0000256" key="1">
    <source>
        <dbReference type="SAM" id="Phobius"/>
    </source>
</evidence>
<feature type="transmembrane region" description="Helical" evidence="1">
    <location>
        <begin position="130"/>
        <end position="149"/>
    </location>
</feature>